<sequence>MQLHREQQDQKNRKPEVGDGNADLGQAHEAHITPAFVVGGRNHSRSNGQHGGDAHGHDGQRHGDRKAFPDQLGHGRAIDVAVAHVAVQKAGYPLPVAHRRGLVQA</sequence>
<proteinExistence type="predicted"/>
<accession>A0A645GPY0</accession>
<feature type="compositionally biased region" description="Basic and acidic residues" evidence="1">
    <location>
        <begin position="52"/>
        <end position="68"/>
    </location>
</feature>
<feature type="region of interest" description="Disordered" evidence="1">
    <location>
        <begin position="1"/>
        <end position="72"/>
    </location>
</feature>
<name>A0A645GPY0_9ZZZZ</name>
<feature type="compositionally biased region" description="Basic and acidic residues" evidence="1">
    <location>
        <begin position="1"/>
        <end position="17"/>
    </location>
</feature>
<dbReference type="EMBL" id="VSSQ01078513">
    <property type="protein sequence ID" value="MPN28280.1"/>
    <property type="molecule type" value="Genomic_DNA"/>
</dbReference>
<evidence type="ECO:0000313" key="2">
    <source>
        <dbReference type="EMBL" id="MPN28280.1"/>
    </source>
</evidence>
<evidence type="ECO:0000256" key="1">
    <source>
        <dbReference type="SAM" id="MobiDB-lite"/>
    </source>
</evidence>
<comment type="caution">
    <text evidence="2">The sequence shown here is derived from an EMBL/GenBank/DDBJ whole genome shotgun (WGS) entry which is preliminary data.</text>
</comment>
<protein>
    <submittedName>
        <fullName evidence="2">Uncharacterized protein</fullName>
    </submittedName>
</protein>
<gene>
    <name evidence="2" type="ORF">SDC9_175721</name>
</gene>
<reference evidence="2" key="1">
    <citation type="submission" date="2019-08" db="EMBL/GenBank/DDBJ databases">
        <authorList>
            <person name="Kucharzyk K."/>
            <person name="Murdoch R.W."/>
            <person name="Higgins S."/>
            <person name="Loffler F."/>
        </authorList>
    </citation>
    <scope>NUCLEOTIDE SEQUENCE</scope>
</reference>
<dbReference type="AlphaFoldDB" id="A0A645GPY0"/>
<organism evidence="2">
    <name type="scientific">bioreactor metagenome</name>
    <dbReference type="NCBI Taxonomy" id="1076179"/>
    <lineage>
        <taxon>unclassified sequences</taxon>
        <taxon>metagenomes</taxon>
        <taxon>ecological metagenomes</taxon>
    </lineage>
</organism>